<organism evidence="6 7">
    <name type="scientific">Ichthyophthirius multifiliis</name>
    <name type="common">White spot disease agent</name>
    <name type="synonym">Ich</name>
    <dbReference type="NCBI Taxonomy" id="5932"/>
    <lineage>
        <taxon>Eukaryota</taxon>
        <taxon>Sar</taxon>
        <taxon>Alveolata</taxon>
        <taxon>Ciliophora</taxon>
        <taxon>Intramacronucleata</taxon>
        <taxon>Oligohymenophorea</taxon>
        <taxon>Hymenostomatida</taxon>
        <taxon>Ophryoglenina</taxon>
        <taxon>Ichthyophthirius</taxon>
    </lineage>
</organism>
<evidence type="ECO:0000256" key="4">
    <source>
        <dbReference type="ARBA" id="ARBA00023098"/>
    </source>
</evidence>
<keyword evidence="7" id="KW-1185">Reference proteome</keyword>
<dbReference type="InParanoid" id="G0QTI0"/>
<keyword evidence="4" id="KW-0443">Lipid metabolism</keyword>
<dbReference type="AlphaFoldDB" id="G0QTI0"/>
<evidence type="ECO:0000256" key="5">
    <source>
        <dbReference type="SAM" id="Phobius"/>
    </source>
</evidence>
<sequence length="490" mass="57892">MQIYNYKKFQFLDFLLCIFLIFNSIRDIYIIRKLGSKQIQQKFLSSENLNQLITFILLFITKYHYEGFKLSVILILLSFTNLQWLKYVQYQYISFCISYGLLLISLLYVLYKLPIYHFPEPLGSYQIGLKQMAIRDKFHTKVSVYYPCIFNEKSKKYTKWCQTENYQRSMHESMKYFPLVLPWLIFKIMTDFVQKVYVKNSPNAKIIQQEKKFKVIIFSHGLAGHRQSYSIFTNDLASKGYIVFSPDHYEDISPQELINAIKNKNDNNMNIVKQIRNQQLNDRQQQIAQLIKVIKNKQQMEELFESRISLDVENIVLMGHSFGGVTATQSAFLDKEIKAVIGLDPWLYPQDDQLLDLKYKNPILYINTESFAIKNPQYQLIQKCQQIYQAAGDSQNNKIIGFLKNSDHVSMTDICFIIPQESVLIQMIRQTENLVEITQQTRILVSLFLEKMVFGNQSKEQVLNEYEKNCVEMYIKIYMCRDGSMMDIFI</sequence>
<dbReference type="InterPro" id="IPR029058">
    <property type="entry name" value="AB_hydrolase_fold"/>
</dbReference>
<keyword evidence="3" id="KW-0442">Lipid degradation</keyword>
<gene>
    <name evidence="6" type="ORF">IMG5_108686</name>
</gene>
<keyword evidence="5" id="KW-1133">Transmembrane helix</keyword>
<dbReference type="SUPFAM" id="SSF53474">
    <property type="entry name" value="alpha/beta-Hydrolases"/>
    <property type="match status" value="1"/>
</dbReference>
<keyword evidence="2" id="KW-0378">Hydrolase</keyword>
<dbReference type="Gene3D" id="3.40.50.1820">
    <property type="entry name" value="alpha/beta hydrolase"/>
    <property type="match status" value="1"/>
</dbReference>
<feature type="transmembrane region" description="Helical" evidence="5">
    <location>
        <begin position="67"/>
        <end position="85"/>
    </location>
</feature>
<dbReference type="EC" id="3.1.1.47" evidence="1"/>
<dbReference type="GeneID" id="14907616"/>
<dbReference type="GO" id="GO:0003847">
    <property type="term" value="F:1-alkyl-2-acetylglycerophosphocholine esterase activity"/>
    <property type="evidence" value="ECO:0007669"/>
    <property type="project" value="UniProtKB-EC"/>
</dbReference>
<evidence type="ECO:0000256" key="2">
    <source>
        <dbReference type="ARBA" id="ARBA00022801"/>
    </source>
</evidence>
<evidence type="ECO:0000256" key="1">
    <source>
        <dbReference type="ARBA" id="ARBA00013201"/>
    </source>
</evidence>
<proteinExistence type="predicted"/>
<dbReference type="eggNOG" id="KOG3847">
    <property type="taxonomic scope" value="Eukaryota"/>
</dbReference>
<feature type="transmembrane region" description="Helical" evidence="5">
    <location>
        <begin position="12"/>
        <end position="31"/>
    </location>
</feature>
<protein>
    <recommendedName>
        <fullName evidence="1">1-alkyl-2-acetylglycerophosphocholine esterase</fullName>
        <ecNumber evidence="1">3.1.1.47</ecNumber>
    </recommendedName>
</protein>
<dbReference type="EMBL" id="GL983857">
    <property type="protein sequence ID" value="EGR31476.1"/>
    <property type="molecule type" value="Genomic_DNA"/>
</dbReference>
<dbReference type="STRING" id="857967.G0QTI0"/>
<name>G0QTI0_ICHMU</name>
<accession>G0QTI0</accession>
<dbReference type="PANTHER" id="PTHR10272:SF0">
    <property type="entry name" value="PLATELET-ACTIVATING FACTOR ACETYLHYDROLASE"/>
    <property type="match status" value="1"/>
</dbReference>
<keyword evidence="5" id="KW-0812">Transmembrane</keyword>
<dbReference type="Proteomes" id="UP000008983">
    <property type="component" value="Unassembled WGS sequence"/>
</dbReference>
<keyword evidence="5" id="KW-0472">Membrane</keyword>
<dbReference type="OMA" id="FELKMFT"/>
<dbReference type="GO" id="GO:0016042">
    <property type="term" value="P:lipid catabolic process"/>
    <property type="evidence" value="ECO:0007669"/>
    <property type="project" value="UniProtKB-KW"/>
</dbReference>
<feature type="transmembrane region" description="Helical" evidence="5">
    <location>
        <begin position="92"/>
        <end position="111"/>
    </location>
</feature>
<dbReference type="PANTHER" id="PTHR10272">
    <property type="entry name" value="PLATELET-ACTIVATING FACTOR ACETYLHYDROLASE"/>
    <property type="match status" value="1"/>
</dbReference>
<evidence type="ECO:0000256" key="3">
    <source>
        <dbReference type="ARBA" id="ARBA00022963"/>
    </source>
</evidence>
<dbReference type="Pfam" id="PF03403">
    <property type="entry name" value="PAF-AH_p_II"/>
    <property type="match status" value="1"/>
</dbReference>
<dbReference type="RefSeq" id="XP_004034962.1">
    <property type="nucleotide sequence ID" value="XM_004034914.1"/>
</dbReference>
<reference evidence="6 7" key="1">
    <citation type="submission" date="2011-07" db="EMBL/GenBank/DDBJ databases">
        <authorList>
            <person name="Coyne R."/>
            <person name="Brami D."/>
            <person name="Johnson J."/>
            <person name="Hostetler J."/>
            <person name="Hannick L."/>
            <person name="Clark T."/>
            <person name="Cassidy-Hanley D."/>
            <person name="Inman J."/>
        </authorList>
    </citation>
    <scope>NUCLEOTIDE SEQUENCE [LARGE SCALE GENOMIC DNA]</scope>
    <source>
        <strain evidence="6 7">G5</strain>
    </source>
</reference>
<dbReference type="OrthoDB" id="303301at2759"/>
<evidence type="ECO:0000313" key="6">
    <source>
        <dbReference type="EMBL" id="EGR31476.1"/>
    </source>
</evidence>
<evidence type="ECO:0000313" key="7">
    <source>
        <dbReference type="Proteomes" id="UP000008983"/>
    </source>
</evidence>